<evidence type="ECO:0000313" key="3">
    <source>
        <dbReference type="Proteomes" id="UP000051442"/>
    </source>
</evidence>
<proteinExistence type="predicted"/>
<accession>A0A0R2EZT2</accession>
<feature type="compositionally biased region" description="Pro residues" evidence="1">
    <location>
        <begin position="39"/>
        <end position="50"/>
    </location>
</feature>
<comment type="caution">
    <text evidence="2">The sequence shown here is derived from an EMBL/GenBank/DDBJ whole genome shotgun (WGS) entry which is preliminary data.</text>
</comment>
<protein>
    <submittedName>
        <fullName evidence="2">Uncharacterized protein</fullName>
    </submittedName>
</protein>
<dbReference type="Proteomes" id="UP000051442">
    <property type="component" value="Unassembled WGS sequence"/>
</dbReference>
<sequence>MRRGGRKQVTLTGFTIYQKPQETQVQNQPKTTLPNRTSPKPPMPSQPTSR</sequence>
<evidence type="ECO:0000256" key="1">
    <source>
        <dbReference type="SAM" id="MobiDB-lite"/>
    </source>
</evidence>
<evidence type="ECO:0000313" key="2">
    <source>
        <dbReference type="EMBL" id="KRN21142.1"/>
    </source>
</evidence>
<feature type="compositionally biased region" description="Polar residues" evidence="1">
    <location>
        <begin position="9"/>
        <end position="38"/>
    </location>
</feature>
<dbReference type="PATRIC" id="fig|1423804.4.peg.1358"/>
<dbReference type="AlphaFoldDB" id="A0A0R2EZT2"/>
<keyword evidence="3" id="KW-1185">Reference proteome</keyword>
<name>A0A0R2EZT2_9LACO</name>
<feature type="region of interest" description="Disordered" evidence="1">
    <location>
        <begin position="1"/>
        <end position="50"/>
    </location>
</feature>
<organism evidence="2 3">
    <name type="scientific">Secundilactobacillus similis DSM 23365 = JCM 2765</name>
    <dbReference type="NCBI Taxonomy" id="1423804"/>
    <lineage>
        <taxon>Bacteria</taxon>
        <taxon>Bacillati</taxon>
        <taxon>Bacillota</taxon>
        <taxon>Bacilli</taxon>
        <taxon>Lactobacillales</taxon>
        <taxon>Lactobacillaceae</taxon>
        <taxon>Secundilactobacillus</taxon>
    </lineage>
</organism>
<reference evidence="2 3" key="1">
    <citation type="journal article" date="2015" name="Genome Announc.">
        <title>Expanding the biotechnology potential of lactobacilli through comparative genomics of 213 strains and associated genera.</title>
        <authorList>
            <person name="Sun Z."/>
            <person name="Harris H.M."/>
            <person name="McCann A."/>
            <person name="Guo C."/>
            <person name="Argimon S."/>
            <person name="Zhang W."/>
            <person name="Yang X."/>
            <person name="Jeffery I.B."/>
            <person name="Cooney J.C."/>
            <person name="Kagawa T.F."/>
            <person name="Liu W."/>
            <person name="Song Y."/>
            <person name="Salvetti E."/>
            <person name="Wrobel A."/>
            <person name="Rasinkangas P."/>
            <person name="Parkhill J."/>
            <person name="Rea M.C."/>
            <person name="O'Sullivan O."/>
            <person name="Ritari J."/>
            <person name="Douillard F.P."/>
            <person name="Paul Ross R."/>
            <person name="Yang R."/>
            <person name="Briner A.E."/>
            <person name="Felis G.E."/>
            <person name="de Vos W.M."/>
            <person name="Barrangou R."/>
            <person name="Klaenhammer T.R."/>
            <person name="Caufield P.W."/>
            <person name="Cui Y."/>
            <person name="Zhang H."/>
            <person name="O'Toole P.W."/>
        </authorList>
    </citation>
    <scope>NUCLEOTIDE SEQUENCE [LARGE SCALE GENOMIC DNA]</scope>
    <source>
        <strain evidence="2 3">DSM 23365</strain>
    </source>
</reference>
<gene>
    <name evidence="2" type="ORF">FD14_GL001263</name>
</gene>
<dbReference type="EMBL" id="AYZM01000125">
    <property type="protein sequence ID" value="KRN21142.1"/>
    <property type="molecule type" value="Genomic_DNA"/>
</dbReference>